<dbReference type="GO" id="GO:0016757">
    <property type="term" value="F:glycosyltransferase activity"/>
    <property type="evidence" value="ECO:0007669"/>
    <property type="project" value="UniProtKB-KW"/>
</dbReference>
<evidence type="ECO:0000256" key="1">
    <source>
        <dbReference type="ARBA" id="ARBA00022676"/>
    </source>
</evidence>
<evidence type="ECO:0000313" key="6">
    <source>
        <dbReference type="Proteomes" id="UP000326287"/>
    </source>
</evidence>
<dbReference type="EMBL" id="CP036422">
    <property type="protein sequence ID" value="QFU74453.1"/>
    <property type="molecule type" value="Genomic_DNA"/>
</dbReference>
<dbReference type="InterPro" id="IPR049625">
    <property type="entry name" value="Glyco_transf_61_cat"/>
</dbReference>
<keyword evidence="3" id="KW-0325">Glycoprotein</keyword>
<keyword evidence="6" id="KW-1185">Reference proteome</keyword>
<name>A0A5P9NF94_9GAMM</name>
<dbReference type="KEGG" id="halc:EY643_01605"/>
<protein>
    <submittedName>
        <fullName evidence="5">Glycosyltransferase family 61 protein</fullName>
    </submittedName>
</protein>
<keyword evidence="2 5" id="KW-0808">Transferase</keyword>
<dbReference type="Pfam" id="PF04577">
    <property type="entry name" value="Glyco_transf_61"/>
    <property type="match status" value="1"/>
</dbReference>
<reference evidence="5 6" key="1">
    <citation type="submission" date="2019-02" db="EMBL/GenBank/DDBJ databases">
        <authorList>
            <person name="Li S.-H."/>
        </authorList>
    </citation>
    <scope>NUCLEOTIDE SEQUENCE [LARGE SCALE GENOMIC DNA]</scope>
    <source>
        <strain evidence="5 6">IMCC14385</strain>
    </source>
</reference>
<evidence type="ECO:0000313" key="5">
    <source>
        <dbReference type="EMBL" id="QFU74453.1"/>
    </source>
</evidence>
<proteinExistence type="predicted"/>
<organism evidence="5 6">
    <name type="scientific">Halioglobus maricola</name>
    <dbReference type="NCBI Taxonomy" id="2601894"/>
    <lineage>
        <taxon>Bacteria</taxon>
        <taxon>Pseudomonadati</taxon>
        <taxon>Pseudomonadota</taxon>
        <taxon>Gammaproteobacteria</taxon>
        <taxon>Cellvibrionales</taxon>
        <taxon>Halieaceae</taxon>
        <taxon>Halioglobus</taxon>
    </lineage>
</organism>
<sequence>MRASSAKTARYDHDICVTFQISPNGSVQHYYHYLFGYLIPLVIAYQRVHKRRGLGSIYVRSCAILDAHTEALALEKLTILPREEHASLEQSSISPNNRTLLHLSVRGMDKPWLYRAEAILLARSFILKRLSAQIESFRQSTAMKFAGSSKKVLLINRDKPPKFYLTAESETKSAGAARRSLPNFDAIISKLNKQYGQVAGVHLEDMTLAEQISLFQMADIVIGQHGAALGNIIWCRSDASAVEIYPRMEEPRKRLHFERLAESLGLAYFEVQQNDIHAALDAEQLLATTAAIPKPPSREWTWKLILARKKIMMRLRSLVGRGPPPPT</sequence>
<dbReference type="OrthoDB" id="288504at2"/>
<gene>
    <name evidence="5" type="ORF">EY643_01605</name>
</gene>
<dbReference type="RefSeq" id="WP_152660565.1">
    <property type="nucleotide sequence ID" value="NZ_CP036422.1"/>
</dbReference>
<accession>A0A5P9NF94</accession>
<evidence type="ECO:0000256" key="3">
    <source>
        <dbReference type="ARBA" id="ARBA00023180"/>
    </source>
</evidence>
<dbReference type="AlphaFoldDB" id="A0A5P9NF94"/>
<evidence type="ECO:0000259" key="4">
    <source>
        <dbReference type="Pfam" id="PF04577"/>
    </source>
</evidence>
<dbReference type="Proteomes" id="UP000326287">
    <property type="component" value="Chromosome"/>
</dbReference>
<feature type="domain" description="Glycosyltransferase 61 catalytic" evidence="4">
    <location>
        <begin position="30"/>
        <end position="240"/>
    </location>
</feature>
<dbReference type="InterPro" id="IPR007657">
    <property type="entry name" value="Glycosyltransferase_61"/>
</dbReference>
<dbReference type="PANTHER" id="PTHR20961">
    <property type="entry name" value="GLYCOSYLTRANSFERASE"/>
    <property type="match status" value="1"/>
</dbReference>
<evidence type="ECO:0000256" key="2">
    <source>
        <dbReference type="ARBA" id="ARBA00022679"/>
    </source>
</evidence>
<keyword evidence="1" id="KW-0328">Glycosyltransferase</keyword>